<organism evidence="13 14">
    <name type="scientific">Mytilus galloprovincialis</name>
    <name type="common">Mediterranean mussel</name>
    <dbReference type="NCBI Taxonomy" id="29158"/>
    <lineage>
        <taxon>Eukaryota</taxon>
        <taxon>Metazoa</taxon>
        <taxon>Spiralia</taxon>
        <taxon>Lophotrochozoa</taxon>
        <taxon>Mollusca</taxon>
        <taxon>Bivalvia</taxon>
        <taxon>Autobranchia</taxon>
        <taxon>Pteriomorphia</taxon>
        <taxon>Mytilida</taxon>
        <taxon>Mytiloidea</taxon>
        <taxon>Mytilidae</taxon>
        <taxon>Mytilinae</taxon>
        <taxon>Mytilus</taxon>
    </lineage>
</organism>
<gene>
    <name evidence="13" type="ORF">MGAL_10B025084</name>
</gene>
<keyword evidence="4" id="KW-0433">Leucine-rich repeat</keyword>
<dbReference type="Gene3D" id="3.80.10.10">
    <property type="entry name" value="Ribonuclease Inhibitor"/>
    <property type="match status" value="1"/>
</dbReference>
<sequence length="218" mass="24175">MTNVPECGVSSFIFEVEVDDDGGLFINQVLVGNTMNSLMSHKHEDSARLKDMWHLNQGKKESILFKILLDNKISTVAANAFDNFVSLEYLDLGANTISSLPGGLFSKNINLTTIDLGTNTISSLPGGLFSKNINLRIISLSQNQLLCCNMTDLFEWAAIQTKATLYGDCTDFGIVTNIQEFNISNCTIPGMLDNQGKITIEEWSGFTDELIKMHHYLH</sequence>
<evidence type="ECO:0000256" key="11">
    <source>
        <dbReference type="ARBA" id="ARBA00023157"/>
    </source>
</evidence>
<dbReference type="InterPro" id="IPR001611">
    <property type="entry name" value="Leu-rich_rpt"/>
</dbReference>
<keyword evidence="7" id="KW-0677">Repeat</keyword>
<evidence type="ECO:0000256" key="12">
    <source>
        <dbReference type="ARBA" id="ARBA00023303"/>
    </source>
</evidence>
<dbReference type="SMART" id="SM00369">
    <property type="entry name" value="LRR_TYP"/>
    <property type="match status" value="2"/>
</dbReference>
<accession>A0A8B6CIY3</accession>
<evidence type="ECO:0000256" key="2">
    <source>
        <dbReference type="ARBA" id="ARBA00022448"/>
    </source>
</evidence>
<dbReference type="InterPro" id="IPR003591">
    <property type="entry name" value="Leu-rich_rpt_typical-subtyp"/>
</dbReference>
<dbReference type="EMBL" id="UYJE01001817">
    <property type="protein sequence ID" value="VDI05455.1"/>
    <property type="molecule type" value="Genomic_DNA"/>
</dbReference>
<evidence type="ECO:0000313" key="14">
    <source>
        <dbReference type="Proteomes" id="UP000596742"/>
    </source>
</evidence>
<evidence type="ECO:0000256" key="1">
    <source>
        <dbReference type="ARBA" id="ARBA00004162"/>
    </source>
</evidence>
<keyword evidence="11" id="KW-1015">Disulfide bond</keyword>
<keyword evidence="2" id="KW-0813">Transport</keyword>
<dbReference type="Pfam" id="PF13855">
    <property type="entry name" value="LRR_8"/>
    <property type="match status" value="1"/>
</dbReference>
<evidence type="ECO:0008006" key="15">
    <source>
        <dbReference type="Google" id="ProtNLM"/>
    </source>
</evidence>
<dbReference type="OrthoDB" id="6152617at2759"/>
<keyword evidence="14" id="KW-1185">Reference proteome</keyword>
<keyword evidence="6" id="KW-0732">Signal</keyword>
<comment type="caution">
    <text evidence="13">The sequence shown here is derived from an EMBL/GenBank/DDBJ whole genome shotgun (WGS) entry which is preliminary data.</text>
</comment>
<evidence type="ECO:0000256" key="3">
    <source>
        <dbReference type="ARBA" id="ARBA00022475"/>
    </source>
</evidence>
<evidence type="ECO:0000256" key="7">
    <source>
        <dbReference type="ARBA" id="ARBA00022737"/>
    </source>
</evidence>
<dbReference type="GO" id="GO:0005886">
    <property type="term" value="C:plasma membrane"/>
    <property type="evidence" value="ECO:0007669"/>
    <property type="project" value="UniProtKB-SubCell"/>
</dbReference>
<keyword evidence="8" id="KW-1133">Transmembrane helix</keyword>
<dbReference type="GO" id="GO:0034220">
    <property type="term" value="P:monoatomic ion transmembrane transport"/>
    <property type="evidence" value="ECO:0007669"/>
    <property type="project" value="UniProtKB-KW"/>
</dbReference>
<keyword evidence="10" id="KW-0472">Membrane</keyword>
<dbReference type="Proteomes" id="UP000596742">
    <property type="component" value="Unassembled WGS sequence"/>
</dbReference>
<evidence type="ECO:0000256" key="4">
    <source>
        <dbReference type="ARBA" id="ARBA00022614"/>
    </source>
</evidence>
<evidence type="ECO:0000256" key="8">
    <source>
        <dbReference type="ARBA" id="ARBA00022989"/>
    </source>
</evidence>
<comment type="subcellular location">
    <subcellularLocation>
        <location evidence="1">Cell membrane</location>
        <topology evidence="1">Single-pass membrane protein</topology>
    </subcellularLocation>
</comment>
<evidence type="ECO:0000256" key="10">
    <source>
        <dbReference type="ARBA" id="ARBA00023136"/>
    </source>
</evidence>
<keyword evidence="5" id="KW-0812">Transmembrane</keyword>
<evidence type="ECO:0000256" key="6">
    <source>
        <dbReference type="ARBA" id="ARBA00022729"/>
    </source>
</evidence>
<keyword evidence="12" id="KW-0407">Ion channel</keyword>
<dbReference type="InterPro" id="IPR051432">
    <property type="entry name" value="KCNMA1_auxiliary"/>
</dbReference>
<keyword evidence="3" id="KW-1003">Cell membrane</keyword>
<reference evidence="13" key="1">
    <citation type="submission" date="2018-11" db="EMBL/GenBank/DDBJ databases">
        <authorList>
            <person name="Alioto T."/>
            <person name="Alioto T."/>
        </authorList>
    </citation>
    <scope>NUCLEOTIDE SEQUENCE</scope>
</reference>
<evidence type="ECO:0000313" key="13">
    <source>
        <dbReference type="EMBL" id="VDI05455.1"/>
    </source>
</evidence>
<dbReference type="InterPro" id="IPR032675">
    <property type="entry name" value="LRR_dom_sf"/>
</dbReference>
<keyword evidence="9" id="KW-0406">Ion transport</keyword>
<protein>
    <recommendedName>
        <fullName evidence="15">LRRCT domain-containing protein</fullName>
    </recommendedName>
</protein>
<dbReference type="PROSITE" id="PS51450">
    <property type="entry name" value="LRR"/>
    <property type="match status" value="2"/>
</dbReference>
<dbReference type="PANTHER" id="PTHR46473">
    <property type="entry name" value="GH08155P"/>
    <property type="match status" value="1"/>
</dbReference>
<dbReference type="SUPFAM" id="SSF52058">
    <property type="entry name" value="L domain-like"/>
    <property type="match status" value="1"/>
</dbReference>
<evidence type="ECO:0000256" key="9">
    <source>
        <dbReference type="ARBA" id="ARBA00023065"/>
    </source>
</evidence>
<proteinExistence type="predicted"/>
<name>A0A8B6CIY3_MYTGA</name>
<dbReference type="PANTHER" id="PTHR46473:SF23">
    <property type="entry name" value="GH08155P"/>
    <property type="match status" value="1"/>
</dbReference>
<evidence type="ECO:0000256" key="5">
    <source>
        <dbReference type="ARBA" id="ARBA00022692"/>
    </source>
</evidence>
<dbReference type="AlphaFoldDB" id="A0A8B6CIY3"/>